<proteinExistence type="predicted"/>
<dbReference type="InterPro" id="IPR027417">
    <property type="entry name" value="P-loop_NTPase"/>
</dbReference>
<evidence type="ECO:0000256" key="1">
    <source>
        <dbReference type="ARBA" id="ARBA00022741"/>
    </source>
</evidence>
<dbReference type="GO" id="GO:0004386">
    <property type="term" value="F:helicase activity"/>
    <property type="evidence" value="ECO:0007669"/>
    <property type="project" value="UniProtKB-KW"/>
</dbReference>
<dbReference type="InterPro" id="IPR013986">
    <property type="entry name" value="DExx_box_DNA_helicase_dom_sf"/>
</dbReference>
<feature type="region of interest" description="Disordered" evidence="5">
    <location>
        <begin position="1862"/>
        <end position="1910"/>
    </location>
</feature>
<evidence type="ECO:0000313" key="8">
    <source>
        <dbReference type="EMBL" id="KAK6977441.1"/>
    </source>
</evidence>
<dbReference type="Gene3D" id="1.10.10.160">
    <property type="match status" value="1"/>
</dbReference>
<feature type="domain" description="UvrD-like helicase ATP-binding" evidence="6">
    <location>
        <begin position="628"/>
        <end position="770"/>
    </location>
</feature>
<evidence type="ECO:0000259" key="6">
    <source>
        <dbReference type="Pfam" id="PF00580"/>
    </source>
</evidence>
<dbReference type="Pfam" id="PF13361">
    <property type="entry name" value="UvrD_C"/>
    <property type="match status" value="1"/>
</dbReference>
<keyword evidence="9" id="KW-1185">Reference proteome</keyword>
<dbReference type="SUPFAM" id="SSF52540">
    <property type="entry name" value="P-loop containing nucleoside triphosphate hydrolases"/>
    <property type="match status" value="1"/>
</dbReference>
<feature type="compositionally biased region" description="Polar residues" evidence="5">
    <location>
        <begin position="1862"/>
        <end position="1874"/>
    </location>
</feature>
<protein>
    <submittedName>
        <fullName evidence="8">UvrD-like helicase ATP-binding domain-containing protein</fullName>
    </submittedName>
</protein>
<reference evidence="8 9" key="1">
    <citation type="journal article" date="2024" name="J Genomics">
        <title>Draft genome sequencing and assembly of Favolaschia claudopus CIRM-BRFM 2984 isolated from oak limbs.</title>
        <authorList>
            <person name="Navarro D."/>
            <person name="Drula E."/>
            <person name="Chaduli D."/>
            <person name="Cazenave R."/>
            <person name="Ahrendt S."/>
            <person name="Wang J."/>
            <person name="Lipzen A."/>
            <person name="Daum C."/>
            <person name="Barry K."/>
            <person name="Grigoriev I.V."/>
            <person name="Favel A."/>
            <person name="Rosso M.N."/>
            <person name="Martin F."/>
        </authorList>
    </citation>
    <scope>NUCLEOTIDE SEQUENCE [LARGE SCALE GENOMIC DNA]</scope>
    <source>
        <strain evidence="8 9">CIRM-BRFM 2984</strain>
    </source>
</reference>
<dbReference type="InterPro" id="IPR039904">
    <property type="entry name" value="TRANK1"/>
</dbReference>
<evidence type="ECO:0000256" key="4">
    <source>
        <dbReference type="ARBA" id="ARBA00022840"/>
    </source>
</evidence>
<dbReference type="PANTHER" id="PTHR21529">
    <property type="entry name" value="MAMMARY TURMOR VIRUS RECEPTOR HOMOLOG 1, 2 MTVR1, 2"/>
    <property type="match status" value="1"/>
</dbReference>
<evidence type="ECO:0000313" key="9">
    <source>
        <dbReference type="Proteomes" id="UP001362999"/>
    </source>
</evidence>
<evidence type="ECO:0000256" key="2">
    <source>
        <dbReference type="ARBA" id="ARBA00022801"/>
    </source>
</evidence>
<evidence type="ECO:0000256" key="3">
    <source>
        <dbReference type="ARBA" id="ARBA00022806"/>
    </source>
</evidence>
<dbReference type="GO" id="GO:0016787">
    <property type="term" value="F:hydrolase activity"/>
    <property type="evidence" value="ECO:0007669"/>
    <property type="project" value="UniProtKB-KW"/>
</dbReference>
<dbReference type="InterPro" id="IPR014016">
    <property type="entry name" value="UvrD-like_ATP-bd"/>
</dbReference>
<keyword evidence="2" id="KW-0378">Hydrolase</keyword>
<dbReference type="GO" id="GO:0005524">
    <property type="term" value="F:ATP binding"/>
    <property type="evidence" value="ECO:0007669"/>
    <property type="project" value="UniProtKB-KW"/>
</dbReference>
<feature type="non-terminal residue" evidence="8">
    <location>
        <position position="1"/>
    </location>
</feature>
<feature type="domain" description="UvrD-like helicase C-terminal" evidence="7">
    <location>
        <begin position="911"/>
        <end position="988"/>
    </location>
</feature>
<dbReference type="Pfam" id="PF00580">
    <property type="entry name" value="UvrD-helicase"/>
    <property type="match status" value="1"/>
</dbReference>
<name>A0AAV9ZB28_9AGAR</name>
<keyword evidence="4 8" id="KW-0067">ATP-binding</keyword>
<keyword evidence="1" id="KW-0547">Nucleotide-binding</keyword>
<dbReference type="Gene3D" id="3.40.50.300">
    <property type="entry name" value="P-loop containing nucleotide triphosphate hydrolases"/>
    <property type="match status" value="2"/>
</dbReference>
<comment type="caution">
    <text evidence="8">The sequence shown here is derived from an EMBL/GenBank/DDBJ whole genome shotgun (WGS) entry which is preliminary data.</text>
</comment>
<feature type="region of interest" description="Disordered" evidence="5">
    <location>
        <begin position="226"/>
        <end position="253"/>
    </location>
</feature>
<gene>
    <name evidence="8" type="ORF">R3P38DRAFT_2666604</name>
</gene>
<evidence type="ECO:0000259" key="7">
    <source>
        <dbReference type="Pfam" id="PF13361"/>
    </source>
</evidence>
<evidence type="ECO:0000256" key="5">
    <source>
        <dbReference type="SAM" id="MobiDB-lite"/>
    </source>
</evidence>
<keyword evidence="3 8" id="KW-0347">Helicase</keyword>
<dbReference type="PANTHER" id="PTHR21529:SF4">
    <property type="entry name" value="TPR AND ANKYRIN REPEAT-CONTAINING PROTEIN 1"/>
    <property type="match status" value="1"/>
</dbReference>
<accession>A0AAV9ZB28</accession>
<dbReference type="Proteomes" id="UP001362999">
    <property type="component" value="Unassembled WGS sequence"/>
</dbReference>
<organism evidence="8 9">
    <name type="scientific">Favolaschia claudopus</name>
    <dbReference type="NCBI Taxonomy" id="2862362"/>
    <lineage>
        <taxon>Eukaryota</taxon>
        <taxon>Fungi</taxon>
        <taxon>Dikarya</taxon>
        <taxon>Basidiomycota</taxon>
        <taxon>Agaricomycotina</taxon>
        <taxon>Agaricomycetes</taxon>
        <taxon>Agaricomycetidae</taxon>
        <taxon>Agaricales</taxon>
        <taxon>Marasmiineae</taxon>
        <taxon>Mycenaceae</taxon>
        <taxon>Favolaschia</taxon>
    </lineage>
</organism>
<sequence>MVPPRKASYRSDLFSDTILTSVEAVEAAVDEFAHIVNHTNVERMLNEVMSQESHAVVRLVLAGLSKDLVMACFPITAEAFHVSLTQKMLTLLSVFFSVMEGIRIPDLHEKHFALVKEAPELLNRLRSQLLLTEPDPESPTIGKKGKAVSQKKIKATQRAQSKPILDPAPFERLDLAVPDTRDEIERCVEIVLATQRSILDAYLEALRLPAVTAALNAAVLPAESTYSPATEEPLDTEGAGATQQLDEPPVSEEKVAYTTLPPIKFSSLYRKRAKGFGEWDVNVSPRAESDLRKYTHADRKLFVAIVKKMRELSNGIFSPDNYKPINGENVEVPIYEAMVTAELRLVYQIDCTFIYDHEIEQQTIKVFGIYTEGQLTRASFWDSMSRELGQRGQEYKDRCGVRQKSFVGEDYILVPARFPVRAEMQFSSGRVPDLPTDDVEQIQSLLLKTVHLSEELLKNILEDRDVAVALQISPRELNIIEHPHSCYVMGRSGTGKSTTMIYKMLMVEASSELSPPTARKIRQVFVCKSPVLAGKVGEHFDKLFRGYRPVTLIGNVKAAKKADRALVSNEHAHWRSDLPKQFSDLQDADFPLFVSFEQLCLMIENDMSATSSVFTSKTTVTYERFRRDYWSHFSELLRRGFDSSMVFSEFMGVISGSEETLSCKSHFLDRDTYTQLSGRRQSTFASQREQIYDLFEAYLSRKRHNGDRDAAERTHAILEFFTKHGVPGRKIDYLYVDEVQDNLLIDTLLLRSLCQNPNGLFWAGDTAQTIAAGSSFKFDELKAFLYRTESNRHKKHPELDILPPISPRVFQLTVNYRSQTRIVNCARTIIETLTALWPESIDRLDPETGTVDGLQPIFFTDWDSDNVESKQFLFGNESSGSIELGAQQCILVRDDAAKEELKKFVGEIGIIMTLHDSKGLEFNDVLLYNFFADSVATEAQWRIVLNFVENCPHAPGLDSMRQTSICSELKFLYVAITRARNNIWIADCSTKGEPMRTLWTSKGQVQSCVLGVDTPQFAIASTPEEWQEQAWTLFESQQYSEARLSFIRAYMPHEAAVSEAYQLFKESSQMPCNSRQQTLARKAAFRQAAVSFTNCAKNTLGDTAKDYYNVAGECFEHAEDIGRAIAAYTSAGSFGRVAQLYLRSKKIDEAVATVKAHEEDIDPELVEKVIAVARIFFFNKGHIGKARELFPKEDDALVMVYLEERGMDCERAAILESSEEFSAAAEIHLKEGRTSEAIALFLRDQNIERAGDSVLHELWAKFPFGVLPNAQDCTVMLEMIGQLNVSALNPSKRAEISMFIAIANRDWPNLLLLAQSFLKATNKPPALLSLDHYFANNRLNITTPEIEEAVADLRLFLDYVFLLHNVTTADPCISINTRKLLGYKKEGEDRFLVPTGTFLQSALSTPSGASDVLSSSQLREIFQESLRQRMFHRIREENAMCRSAKEFAGPCPRFALSNGQCNHFDCRQEHILPSALDQTRYNLRLRMHLLQILIYQGLTTVETGDRDRRFWLSRLYTILNPLSYQLGSAASLDLGLIPEAQPGIQIVKEWVRDGVYSLQFKPESQFLTRFVHLTQLGFQFDAGHAMSYLNHASISTDPRKPLVYRAPPDGRYVLTGYIYSLDDRQHWCLSAGIDFFCRVVSSKLTIQMNLLCGVAERLCTGLAVAACLERSGSLHGLMLPRSWLIRRSLTAGGVNSVRDTNAFWLCAQTLVSLLMPLCSGMGAEHLLYQDEHLASKAYFVVRDTFLSRIMRCLCFLADNLRNPHLHRFVWESITSLRSVPSRRLSSLCSRYVNARQWAGLAIAAMASMSGSCHDEMVQIVHTSRWRPKVVEGVRQIVYTDIADLPRLLGSSQWMALTPNSRQQLKSDISDQTGTAAHDASADEEEANDERQPEDVAVELPAMPEPEPRSEEEIVAARKIYKVILQASSRKKERKEETKSSVTSATLEFFTVCRGTSLTMNKAQRTYRLLFCGPFPHLLWCLASALTRAQAESQKILAKLSSPDNDVEELEKLDKERLVVERAAKQLAELRQVLNPSAEMHGRRIVGELKTGSQKADEALRSLPFEMPSIFFRHLDIAYKGILQPRAIVTVTRRAQPKPKLNTYDDEIY</sequence>
<dbReference type="InterPro" id="IPR014017">
    <property type="entry name" value="DNA_helicase_UvrD-like_C"/>
</dbReference>
<dbReference type="EMBL" id="JAWWNJ010000168">
    <property type="protein sequence ID" value="KAK6977441.1"/>
    <property type="molecule type" value="Genomic_DNA"/>
</dbReference>